<name>A0A914XPH1_9BILA</name>
<proteinExistence type="predicted"/>
<protein>
    <submittedName>
        <fullName evidence="2">Uncharacterized protein</fullName>
    </submittedName>
</protein>
<keyword evidence="1" id="KW-1185">Reference proteome</keyword>
<evidence type="ECO:0000313" key="2">
    <source>
        <dbReference type="WBParaSite" id="PSAMB.scaffold9965size4476.g32919.t1"/>
    </source>
</evidence>
<dbReference type="AlphaFoldDB" id="A0A914XPH1"/>
<organism evidence="1 2">
    <name type="scientific">Plectus sambesii</name>
    <dbReference type="NCBI Taxonomy" id="2011161"/>
    <lineage>
        <taxon>Eukaryota</taxon>
        <taxon>Metazoa</taxon>
        <taxon>Ecdysozoa</taxon>
        <taxon>Nematoda</taxon>
        <taxon>Chromadorea</taxon>
        <taxon>Plectida</taxon>
        <taxon>Plectina</taxon>
        <taxon>Plectoidea</taxon>
        <taxon>Plectidae</taxon>
        <taxon>Plectus</taxon>
    </lineage>
</organism>
<dbReference type="WBParaSite" id="PSAMB.scaffold9965size4476.g32919.t1">
    <property type="protein sequence ID" value="PSAMB.scaffold9965size4476.g32919.t1"/>
    <property type="gene ID" value="PSAMB.scaffold9965size4476.g32919"/>
</dbReference>
<accession>A0A914XPH1</accession>
<reference evidence="2" key="1">
    <citation type="submission" date="2022-11" db="UniProtKB">
        <authorList>
            <consortium name="WormBaseParasite"/>
        </authorList>
    </citation>
    <scope>IDENTIFICATION</scope>
</reference>
<evidence type="ECO:0000313" key="1">
    <source>
        <dbReference type="Proteomes" id="UP000887566"/>
    </source>
</evidence>
<dbReference type="Proteomes" id="UP000887566">
    <property type="component" value="Unplaced"/>
</dbReference>
<sequence>MASVSPIRFEQGKYPVSVNDESKELTTLMHTKHEKLLVKDFVSEVRGQLDVNHLLEKSVILLDLNESIYEEIFKRIIGELATRDAKINLDAVQEALFVQDEGTPFNSLRQILQSIASTGEGGMFTYDQTWVSTL</sequence>